<reference evidence="1 2" key="1">
    <citation type="submission" date="2016-10" db="EMBL/GenBank/DDBJ databases">
        <authorList>
            <person name="de Groot N.N."/>
        </authorList>
    </citation>
    <scope>NUCLEOTIDE SEQUENCE [LARGE SCALE GENOMIC DNA]</scope>
    <source>
        <strain evidence="1 2">DSM 45434</strain>
    </source>
</reference>
<dbReference type="EMBL" id="LT629765">
    <property type="protein sequence ID" value="SDR77325.1"/>
    <property type="molecule type" value="Genomic_DNA"/>
</dbReference>
<name>A0A1H1LTJ5_9CORY</name>
<keyword evidence="2" id="KW-1185">Reference proteome</keyword>
<organism evidence="1 2">
    <name type="scientific">Corynebacterium timonense</name>
    <dbReference type="NCBI Taxonomy" id="441500"/>
    <lineage>
        <taxon>Bacteria</taxon>
        <taxon>Bacillati</taxon>
        <taxon>Actinomycetota</taxon>
        <taxon>Actinomycetes</taxon>
        <taxon>Mycobacteriales</taxon>
        <taxon>Corynebacteriaceae</taxon>
        <taxon>Corynebacterium</taxon>
    </lineage>
</organism>
<dbReference type="STRING" id="1203190.GCA_000312345_00452"/>
<dbReference type="RefSeq" id="WP_019193321.1">
    <property type="nucleotide sequence ID" value="NZ_LT629765.1"/>
</dbReference>
<dbReference type="AlphaFoldDB" id="A0A1H1LTJ5"/>
<evidence type="ECO:0000313" key="1">
    <source>
        <dbReference type="EMBL" id="SDR77325.1"/>
    </source>
</evidence>
<dbReference type="Proteomes" id="UP000182237">
    <property type="component" value="Chromosome I"/>
</dbReference>
<gene>
    <name evidence="1" type="ORF">SAMN04488539_0317</name>
</gene>
<protein>
    <submittedName>
        <fullName evidence="1">Uncharacterized protein</fullName>
    </submittedName>
</protein>
<evidence type="ECO:0000313" key="2">
    <source>
        <dbReference type="Proteomes" id="UP000182237"/>
    </source>
</evidence>
<accession>A0A1H1LTJ5</accession>
<proteinExistence type="predicted"/>
<sequence length="86" mass="9784">MSHKDLHNRIVSSNSNDTRNALAYAHGALSAYLGDDHADAVFDTIIDGFIAQSPECDWEFRSGLRERMEQRFGVENYIGRKVIRRA</sequence>